<organism evidence="2">
    <name type="scientific">Cacopsylla melanoneura</name>
    <dbReference type="NCBI Taxonomy" id="428564"/>
    <lineage>
        <taxon>Eukaryota</taxon>
        <taxon>Metazoa</taxon>
        <taxon>Ecdysozoa</taxon>
        <taxon>Arthropoda</taxon>
        <taxon>Hexapoda</taxon>
        <taxon>Insecta</taxon>
        <taxon>Pterygota</taxon>
        <taxon>Neoptera</taxon>
        <taxon>Paraneoptera</taxon>
        <taxon>Hemiptera</taxon>
        <taxon>Sternorrhyncha</taxon>
        <taxon>Psylloidea</taxon>
        <taxon>Psyllidae</taxon>
        <taxon>Psyllinae</taxon>
        <taxon>Cacopsylla</taxon>
    </lineage>
</organism>
<keyword evidence="1" id="KW-0812">Transmembrane</keyword>
<dbReference type="EMBL" id="HBUF01224067">
    <property type="protein sequence ID" value="CAG6670723.1"/>
    <property type="molecule type" value="Transcribed_RNA"/>
</dbReference>
<name>A0A8D8WSB0_9HEMI</name>
<feature type="transmembrane region" description="Helical" evidence="1">
    <location>
        <begin position="60"/>
        <end position="81"/>
    </location>
</feature>
<dbReference type="EMBL" id="HBUF01396206">
    <property type="protein sequence ID" value="CAG6735574.1"/>
    <property type="molecule type" value="Transcribed_RNA"/>
</dbReference>
<keyword evidence="1" id="KW-0472">Membrane</keyword>
<reference evidence="2" key="1">
    <citation type="submission" date="2021-05" db="EMBL/GenBank/DDBJ databases">
        <authorList>
            <person name="Alioto T."/>
            <person name="Alioto T."/>
            <person name="Gomez Garrido J."/>
        </authorList>
    </citation>
    <scope>NUCLEOTIDE SEQUENCE</scope>
</reference>
<dbReference type="EMBL" id="HBUF01224066">
    <property type="protein sequence ID" value="CAG6670722.1"/>
    <property type="molecule type" value="Transcribed_RNA"/>
</dbReference>
<dbReference type="EMBL" id="HBUF01396205">
    <property type="protein sequence ID" value="CAG6735573.1"/>
    <property type="molecule type" value="Transcribed_RNA"/>
</dbReference>
<dbReference type="EMBL" id="HBUF01098673">
    <property type="protein sequence ID" value="CAG6637499.1"/>
    <property type="molecule type" value="Transcribed_RNA"/>
</dbReference>
<proteinExistence type="predicted"/>
<sequence>MECAPLNRSSPDVLNRVGVISCPHTLFNEDSNKSYCCHRNEMSYCCNLSEYIPLFIWEHLMMSAMLFTLFLLIVFLICIYCRRTCSKLCPNCKRMCLDLR</sequence>
<evidence type="ECO:0000313" key="2">
    <source>
        <dbReference type="EMBL" id="CAG6670723.1"/>
    </source>
</evidence>
<dbReference type="AlphaFoldDB" id="A0A8D8WSB0"/>
<dbReference type="EMBL" id="HBUF01098672">
    <property type="protein sequence ID" value="CAG6637498.1"/>
    <property type="molecule type" value="Transcribed_RNA"/>
</dbReference>
<dbReference type="EMBL" id="HBUF01536820">
    <property type="protein sequence ID" value="CAG6753574.1"/>
    <property type="molecule type" value="Transcribed_RNA"/>
</dbReference>
<evidence type="ECO:0000256" key="1">
    <source>
        <dbReference type="SAM" id="Phobius"/>
    </source>
</evidence>
<dbReference type="EMBL" id="HBUF01536819">
    <property type="protein sequence ID" value="CAG6753573.1"/>
    <property type="molecule type" value="Transcribed_RNA"/>
</dbReference>
<accession>A0A8D8WSB0</accession>
<keyword evidence="1" id="KW-1133">Transmembrane helix</keyword>
<protein>
    <submittedName>
        <fullName evidence="2">Uncharacterized protein</fullName>
    </submittedName>
</protein>